<feature type="domain" description="Aminoglycoside phosphotransferase" evidence="1">
    <location>
        <begin position="25"/>
        <end position="206"/>
    </location>
</feature>
<evidence type="ECO:0000313" key="2">
    <source>
        <dbReference type="EMBL" id="CAA9411986.1"/>
    </source>
</evidence>
<dbReference type="Pfam" id="PF01636">
    <property type="entry name" value="APH"/>
    <property type="match status" value="1"/>
</dbReference>
<reference evidence="2" key="1">
    <citation type="submission" date="2020-02" db="EMBL/GenBank/DDBJ databases">
        <authorList>
            <person name="Meier V. D."/>
        </authorList>
    </citation>
    <scope>NUCLEOTIDE SEQUENCE</scope>
    <source>
        <strain evidence="2">AVDCRST_MAG51</strain>
    </source>
</reference>
<dbReference type="InterPro" id="IPR011009">
    <property type="entry name" value="Kinase-like_dom_sf"/>
</dbReference>
<sequence length="288" mass="31013">MLPLTHDTAPGCIAAGLDHTLQRARLLGQGSSAQVYEAGPGEVIKLFRPGVSPSMVDREFAAAALAAAQGVRVAAPLERATHDGRELIRYRLVPGHTLLSAIARKPHLGLPTMHRLARLHASIHRRISGSSLRTQGQVLQRDIQQAPTDDRTRSAAAACLAVLEPGSHLCHGDLHPGNVIDAPEGLTAIDWSKACIGHPAADVARTELLLRFGAVHDALERVSFVQLGRSLAAGCYVRSYLLHGGMTRADVLAWHLPVAVAWLRFRQGRPGDAFERYVAKLVARTVRA</sequence>
<dbReference type="Gene3D" id="3.90.1200.10">
    <property type="match status" value="1"/>
</dbReference>
<name>A0A6J4PCB0_9BURK</name>
<evidence type="ECO:0000259" key="1">
    <source>
        <dbReference type="Pfam" id="PF01636"/>
    </source>
</evidence>
<dbReference type="InterPro" id="IPR002575">
    <property type="entry name" value="Aminoglycoside_PTrfase"/>
</dbReference>
<protein>
    <recommendedName>
        <fullName evidence="1">Aminoglycoside phosphotransferase domain-containing protein</fullName>
    </recommendedName>
</protein>
<gene>
    <name evidence="2" type="ORF">AVDCRST_MAG51-1478</name>
</gene>
<proteinExistence type="predicted"/>
<accession>A0A6J4PCB0</accession>
<dbReference type="SUPFAM" id="SSF56112">
    <property type="entry name" value="Protein kinase-like (PK-like)"/>
    <property type="match status" value="1"/>
</dbReference>
<organism evidence="2">
    <name type="scientific">uncultured Ramlibacter sp</name>
    <dbReference type="NCBI Taxonomy" id="260755"/>
    <lineage>
        <taxon>Bacteria</taxon>
        <taxon>Pseudomonadati</taxon>
        <taxon>Pseudomonadota</taxon>
        <taxon>Betaproteobacteria</taxon>
        <taxon>Burkholderiales</taxon>
        <taxon>Comamonadaceae</taxon>
        <taxon>Ramlibacter</taxon>
        <taxon>environmental samples</taxon>
    </lineage>
</organism>
<dbReference type="AlphaFoldDB" id="A0A6J4PCB0"/>
<dbReference type="EMBL" id="CADCUX010000320">
    <property type="protein sequence ID" value="CAA9411986.1"/>
    <property type="molecule type" value="Genomic_DNA"/>
</dbReference>